<protein>
    <submittedName>
        <fullName evidence="1">Uncharacterized protein</fullName>
    </submittedName>
</protein>
<keyword evidence="3" id="KW-1185">Reference proteome</keyword>
<dbReference type="EMBL" id="FNEC01000007">
    <property type="protein sequence ID" value="SDI66879.1"/>
    <property type="molecule type" value="Genomic_DNA"/>
</dbReference>
<evidence type="ECO:0000313" key="3">
    <source>
        <dbReference type="Proteomes" id="UP000198309"/>
    </source>
</evidence>
<reference evidence="1 4" key="1">
    <citation type="submission" date="2016-10" db="EMBL/GenBank/DDBJ databases">
        <authorList>
            <person name="de Groot N.N."/>
        </authorList>
    </citation>
    <scope>NUCLEOTIDE SEQUENCE [LARGE SCALE GENOMIC DNA]</scope>
    <source>
        <strain evidence="1 4">CCM 7361</strain>
    </source>
</reference>
<dbReference type="Proteomes" id="UP000199693">
    <property type="component" value="Unassembled WGS sequence"/>
</dbReference>
<gene>
    <name evidence="1" type="ORF">SAMN05216189_1007161</name>
    <name evidence="2" type="ORF">SAMN06295949_110161</name>
</gene>
<evidence type="ECO:0000313" key="1">
    <source>
        <dbReference type="EMBL" id="SDI66879.1"/>
    </source>
</evidence>
<organism evidence="1 4">
    <name type="scientific">Pseudomonas delhiensis</name>
    <dbReference type="NCBI Taxonomy" id="366289"/>
    <lineage>
        <taxon>Bacteria</taxon>
        <taxon>Pseudomonadati</taxon>
        <taxon>Pseudomonadota</taxon>
        <taxon>Gammaproteobacteria</taxon>
        <taxon>Pseudomonadales</taxon>
        <taxon>Pseudomonadaceae</taxon>
        <taxon>Pseudomonas</taxon>
    </lineage>
</organism>
<proteinExistence type="predicted"/>
<sequence>MSDVKKGFCLAATQPDIPPPTPAPERRYALRSYQLNLRQRSLPLLTVLSPLRTGRKD</sequence>
<dbReference type="RefSeq" id="WP_167364782.1">
    <property type="nucleotide sequence ID" value="NZ_FNEC01000007.1"/>
</dbReference>
<evidence type="ECO:0000313" key="2">
    <source>
        <dbReference type="EMBL" id="SNS96039.1"/>
    </source>
</evidence>
<evidence type="ECO:0000313" key="4">
    <source>
        <dbReference type="Proteomes" id="UP000199693"/>
    </source>
</evidence>
<dbReference type="EMBL" id="FZPC01000010">
    <property type="protein sequence ID" value="SNS96039.1"/>
    <property type="molecule type" value="Genomic_DNA"/>
</dbReference>
<accession>A0A239IR44</accession>
<dbReference type="AlphaFoldDB" id="A0A239IR44"/>
<name>A0A239IR44_9PSED</name>
<reference evidence="2 3" key="2">
    <citation type="submission" date="2017-06" db="EMBL/GenBank/DDBJ databases">
        <authorList>
            <person name="Varghese N."/>
            <person name="Submissions S."/>
        </authorList>
    </citation>
    <scope>NUCLEOTIDE SEQUENCE [LARGE SCALE GENOMIC DNA]</scope>
    <source>
        <strain evidence="2 3">RLD-1</strain>
    </source>
</reference>
<dbReference type="Proteomes" id="UP000198309">
    <property type="component" value="Unassembled WGS sequence"/>
</dbReference>